<keyword evidence="6" id="KW-1185">Reference proteome</keyword>
<dbReference type="PANTHER" id="PTHR43333">
    <property type="entry name" value="2-HACID_DH_C DOMAIN-CONTAINING PROTEIN"/>
    <property type="match status" value="1"/>
</dbReference>
<reference evidence="5 6" key="1">
    <citation type="submission" date="2020-08" db="EMBL/GenBank/DDBJ databases">
        <title>Genomic Encyclopedia of Type Strains, Phase IV (KMG-IV): sequencing the most valuable type-strain genomes for metagenomic binning, comparative biology and taxonomic classification.</title>
        <authorList>
            <person name="Goeker M."/>
        </authorList>
    </citation>
    <scope>NUCLEOTIDE SEQUENCE [LARGE SCALE GENOMIC DNA]</scope>
    <source>
        <strain evidence="5 6">DSM 11590</strain>
    </source>
</reference>
<dbReference type="Proteomes" id="UP000544872">
    <property type="component" value="Unassembled WGS sequence"/>
</dbReference>
<evidence type="ECO:0000256" key="2">
    <source>
        <dbReference type="ARBA" id="ARBA00023027"/>
    </source>
</evidence>
<dbReference type="EC" id="1.1.1.81" evidence="5"/>
<dbReference type="RefSeq" id="WP_184263051.1">
    <property type="nucleotide sequence ID" value="NZ_JACIIX010000005.1"/>
</dbReference>
<dbReference type="PANTHER" id="PTHR43333:SF1">
    <property type="entry name" value="D-ISOMER SPECIFIC 2-HYDROXYACID DEHYDROGENASE NAD-BINDING DOMAIN-CONTAINING PROTEIN"/>
    <property type="match status" value="1"/>
</dbReference>
<protein>
    <submittedName>
        <fullName evidence="5">Glyoxylate/hydroxypyruvate reductase A</fullName>
        <ecNumber evidence="5">1.1.1.79</ecNumber>
        <ecNumber evidence="5">1.1.1.81</ecNumber>
    </submittedName>
</protein>
<name>A0A7W9ZH69_NOVIT</name>
<dbReference type="AlphaFoldDB" id="A0A7W9ZH69"/>
<dbReference type="InterPro" id="IPR006140">
    <property type="entry name" value="D-isomer_DH_NAD-bd"/>
</dbReference>
<keyword evidence="3" id="KW-0472">Membrane</keyword>
<feature type="domain" description="D-isomer specific 2-hydroxyacid dehydrogenase NAD-binding" evidence="4">
    <location>
        <begin position="112"/>
        <end position="282"/>
    </location>
</feature>
<accession>A0A7W9ZH69</accession>
<evidence type="ECO:0000259" key="4">
    <source>
        <dbReference type="Pfam" id="PF02826"/>
    </source>
</evidence>
<dbReference type="EMBL" id="JACIIX010000005">
    <property type="protein sequence ID" value="MBB6210209.1"/>
    <property type="molecule type" value="Genomic_DNA"/>
</dbReference>
<keyword evidence="3" id="KW-0812">Transmembrane</keyword>
<dbReference type="InterPro" id="IPR036291">
    <property type="entry name" value="NAD(P)-bd_dom_sf"/>
</dbReference>
<evidence type="ECO:0000256" key="3">
    <source>
        <dbReference type="SAM" id="Phobius"/>
    </source>
</evidence>
<feature type="transmembrane region" description="Helical" evidence="3">
    <location>
        <begin position="144"/>
        <end position="167"/>
    </location>
</feature>
<dbReference type="Pfam" id="PF02826">
    <property type="entry name" value="2-Hacid_dh_C"/>
    <property type="match status" value="1"/>
</dbReference>
<evidence type="ECO:0000256" key="1">
    <source>
        <dbReference type="ARBA" id="ARBA00023002"/>
    </source>
</evidence>
<organism evidence="5 6">
    <name type="scientific">Novispirillum itersonii</name>
    <name type="common">Aquaspirillum itersonii</name>
    <dbReference type="NCBI Taxonomy" id="189"/>
    <lineage>
        <taxon>Bacteria</taxon>
        <taxon>Pseudomonadati</taxon>
        <taxon>Pseudomonadota</taxon>
        <taxon>Alphaproteobacteria</taxon>
        <taxon>Rhodospirillales</taxon>
        <taxon>Novispirillaceae</taxon>
        <taxon>Novispirillum</taxon>
    </lineage>
</organism>
<dbReference type="GO" id="GO:0051287">
    <property type="term" value="F:NAD binding"/>
    <property type="evidence" value="ECO:0007669"/>
    <property type="project" value="InterPro"/>
</dbReference>
<dbReference type="CDD" id="cd12164">
    <property type="entry name" value="GDH_like_2"/>
    <property type="match status" value="1"/>
</dbReference>
<comment type="caution">
    <text evidence="5">The sequence shown here is derived from an EMBL/GenBank/DDBJ whole genome shotgun (WGS) entry which is preliminary data.</text>
</comment>
<dbReference type="Gene3D" id="3.40.50.720">
    <property type="entry name" value="NAD(P)-binding Rossmann-like Domain"/>
    <property type="match status" value="2"/>
</dbReference>
<gene>
    <name evidence="5" type="ORF">FHS48_001624</name>
</gene>
<dbReference type="SUPFAM" id="SSF51735">
    <property type="entry name" value="NAD(P)-binding Rossmann-fold domains"/>
    <property type="match status" value="1"/>
</dbReference>
<keyword evidence="3" id="KW-1133">Transmembrane helix</keyword>
<keyword evidence="2" id="KW-0520">NAD</keyword>
<keyword evidence="5" id="KW-0670">Pyruvate</keyword>
<dbReference type="GO" id="GO:0030267">
    <property type="term" value="F:glyoxylate reductase (NADPH) activity"/>
    <property type="evidence" value="ECO:0007669"/>
    <property type="project" value="UniProtKB-EC"/>
</dbReference>
<evidence type="ECO:0000313" key="5">
    <source>
        <dbReference type="EMBL" id="MBB6210209.1"/>
    </source>
</evidence>
<evidence type="ECO:0000313" key="6">
    <source>
        <dbReference type="Proteomes" id="UP000544872"/>
    </source>
</evidence>
<dbReference type="EC" id="1.1.1.79" evidence="5"/>
<proteinExistence type="predicted"/>
<dbReference type="GO" id="GO:0016618">
    <property type="term" value="F:hydroxypyruvate reductase [NAD(P)H] activity"/>
    <property type="evidence" value="ECO:0007669"/>
    <property type="project" value="UniProtKB-EC"/>
</dbReference>
<sequence>MSSPSRPLLYVISGGDDPGQWRGVFSARFGDALRVAVWPEAVDPAAVEYIAAWSPPAAASFAGFANLKAVFNLGAGVDKLLARPDLDPAVPIVRLQDAGMAPQMVEYALYGVLRHQRDFDVYAQDQAERRWQPRLPRLAAETRVTVLGIGAIGGAVAVALAGLGYSVRGWSRSLRSLPGVDCRAGADALPLLLPETDILISVLPSTPETRGMFNAVTLGALPAGASFINCARGDQVDEAALLDLLDSGHIRMALLDVFRTEPLPQDSRLWSHPCVVATPHVAASTLPGPAVDQIADGIAALSAGISPLPGQVDRSRAY</sequence>
<keyword evidence="1 5" id="KW-0560">Oxidoreductase</keyword>